<dbReference type="Gene3D" id="3.50.50.60">
    <property type="entry name" value="FAD/NAD(P)-binding domain"/>
    <property type="match status" value="1"/>
</dbReference>
<accession>R7Q3X1</accession>
<dbReference type="Pfam" id="PF01593">
    <property type="entry name" value="Amino_oxidase"/>
    <property type="match status" value="1"/>
</dbReference>
<dbReference type="AlphaFoldDB" id="R7Q3X1"/>
<evidence type="ECO:0000313" key="3">
    <source>
        <dbReference type="Proteomes" id="UP000012073"/>
    </source>
</evidence>
<feature type="domain" description="Amine oxidase" evidence="1">
    <location>
        <begin position="166"/>
        <end position="246"/>
    </location>
</feature>
<sequence length="505" mass="57103">MAGDVYGMRDEVMARDERYRPSPNGVTWVTTYQLDGAPLLGRDEGEVARVLDGRRDAQVRDPAVEWIDFVPEDAATPQPEETLLTDYFPHFHAAELEEHLPWKVRDAQGDNSTAYVSSFTCFEAVLHIYLYQEMLMGGGVGNIDHRFPKDKKARIAVIGAGPSGILFASQHLVKNGYDNFVILEASDRFGGKTRTVHREAPAEPGRNVPCELGTCYLSLGYEPMFHLFEQYDAGQVVALDKDTNQFRSIIDLDVAKTQEERENGVEYGDWTLRKNGRFKLWEQLEMYVAGIRYLVVHYATMGMTMNDCMPVEPPTELNVLENLQRLLKEAIEQSDEADEKEVPAKDLLGVLKKEKREEDSTPLKARGLFDLMDDFGQDMDDVKAMVSVDGLKKACRNVLNTTFGQFLDDNDMDELRSVFTYGYQVQGYGTLDVIPAYYGMVWMTPAVLTGNIRQLFNADEAASQRGTVNVASKGWLTLWEKMVERDLKDKIVYNVAISSVDRVMD</sequence>
<dbReference type="Gramene" id="CDF32180">
    <property type="protein sequence ID" value="CDF32180"/>
    <property type="gene ID" value="CHC_T00001407001"/>
</dbReference>
<name>R7Q3X1_CHOCR</name>
<evidence type="ECO:0000313" key="2">
    <source>
        <dbReference type="EMBL" id="CDF32180.1"/>
    </source>
</evidence>
<dbReference type="KEGG" id="ccp:CHC_T00001407001"/>
<dbReference type="InterPro" id="IPR036188">
    <property type="entry name" value="FAD/NAD-bd_sf"/>
</dbReference>
<evidence type="ECO:0000259" key="1">
    <source>
        <dbReference type="Pfam" id="PF01593"/>
    </source>
</evidence>
<dbReference type="PANTHER" id="PTHR10742:SF410">
    <property type="entry name" value="LYSINE-SPECIFIC HISTONE DEMETHYLASE 2"/>
    <property type="match status" value="1"/>
</dbReference>
<dbReference type="GO" id="GO:0016491">
    <property type="term" value="F:oxidoreductase activity"/>
    <property type="evidence" value="ECO:0007669"/>
    <property type="project" value="InterPro"/>
</dbReference>
<proteinExistence type="predicted"/>
<protein>
    <recommendedName>
        <fullName evidence="1">Amine oxidase domain-containing protein</fullName>
    </recommendedName>
</protein>
<dbReference type="RefSeq" id="XP_005711845.1">
    <property type="nucleotide sequence ID" value="XM_005711788.1"/>
</dbReference>
<dbReference type="OrthoDB" id="5046242at2759"/>
<dbReference type="Proteomes" id="UP000012073">
    <property type="component" value="Unassembled WGS sequence"/>
</dbReference>
<gene>
    <name evidence="2" type="ORF">CHC_T00001407001</name>
</gene>
<reference evidence="3" key="1">
    <citation type="journal article" date="2013" name="Proc. Natl. Acad. Sci. U.S.A.">
        <title>Genome structure and metabolic features in the red seaweed Chondrus crispus shed light on evolution of the Archaeplastida.</title>
        <authorList>
            <person name="Collen J."/>
            <person name="Porcel B."/>
            <person name="Carre W."/>
            <person name="Ball S.G."/>
            <person name="Chaparro C."/>
            <person name="Tonon T."/>
            <person name="Barbeyron T."/>
            <person name="Michel G."/>
            <person name="Noel B."/>
            <person name="Valentin K."/>
            <person name="Elias M."/>
            <person name="Artiguenave F."/>
            <person name="Arun A."/>
            <person name="Aury J.M."/>
            <person name="Barbosa-Neto J.F."/>
            <person name="Bothwell J.H."/>
            <person name="Bouget F.Y."/>
            <person name="Brillet L."/>
            <person name="Cabello-Hurtado F."/>
            <person name="Capella-Gutierrez S."/>
            <person name="Charrier B."/>
            <person name="Cladiere L."/>
            <person name="Cock J.M."/>
            <person name="Coelho S.M."/>
            <person name="Colleoni C."/>
            <person name="Czjzek M."/>
            <person name="Da Silva C."/>
            <person name="Delage L."/>
            <person name="Denoeud F."/>
            <person name="Deschamps P."/>
            <person name="Dittami S.M."/>
            <person name="Gabaldon T."/>
            <person name="Gachon C.M."/>
            <person name="Groisillier A."/>
            <person name="Herve C."/>
            <person name="Jabbari K."/>
            <person name="Katinka M."/>
            <person name="Kloareg B."/>
            <person name="Kowalczyk N."/>
            <person name="Labadie K."/>
            <person name="Leblanc C."/>
            <person name="Lopez P.J."/>
            <person name="McLachlan D.H."/>
            <person name="Meslet-Cladiere L."/>
            <person name="Moustafa A."/>
            <person name="Nehr Z."/>
            <person name="Nyvall Collen P."/>
            <person name="Panaud O."/>
            <person name="Partensky F."/>
            <person name="Poulain J."/>
            <person name="Rensing S.A."/>
            <person name="Rousvoal S."/>
            <person name="Samson G."/>
            <person name="Symeonidi A."/>
            <person name="Weissenbach J."/>
            <person name="Zambounis A."/>
            <person name="Wincker P."/>
            <person name="Boyen C."/>
        </authorList>
    </citation>
    <scope>NUCLEOTIDE SEQUENCE [LARGE SCALE GENOMIC DNA]</scope>
    <source>
        <strain evidence="3">cv. Stackhouse</strain>
    </source>
</reference>
<dbReference type="EMBL" id="HG001459">
    <property type="protein sequence ID" value="CDF32180.1"/>
    <property type="molecule type" value="Genomic_DNA"/>
</dbReference>
<dbReference type="Gene3D" id="1.10.405.20">
    <property type="match status" value="1"/>
</dbReference>
<dbReference type="GeneID" id="17319539"/>
<dbReference type="PANTHER" id="PTHR10742">
    <property type="entry name" value="FLAVIN MONOAMINE OXIDASE"/>
    <property type="match status" value="1"/>
</dbReference>
<dbReference type="InterPro" id="IPR002937">
    <property type="entry name" value="Amino_oxidase"/>
</dbReference>
<dbReference type="InterPro" id="IPR050281">
    <property type="entry name" value="Flavin_monoamine_oxidase"/>
</dbReference>
<keyword evidence="3" id="KW-1185">Reference proteome</keyword>
<organism evidence="2 3">
    <name type="scientific">Chondrus crispus</name>
    <name type="common">Carrageen Irish moss</name>
    <name type="synonym">Polymorpha crispa</name>
    <dbReference type="NCBI Taxonomy" id="2769"/>
    <lineage>
        <taxon>Eukaryota</taxon>
        <taxon>Rhodophyta</taxon>
        <taxon>Florideophyceae</taxon>
        <taxon>Rhodymeniophycidae</taxon>
        <taxon>Gigartinales</taxon>
        <taxon>Gigartinaceae</taxon>
        <taxon>Chondrus</taxon>
    </lineage>
</organism>
<dbReference type="SUPFAM" id="SSF51905">
    <property type="entry name" value="FAD/NAD(P)-binding domain"/>
    <property type="match status" value="1"/>
</dbReference>